<evidence type="ECO:0000256" key="1">
    <source>
        <dbReference type="SAM" id="Phobius"/>
    </source>
</evidence>
<evidence type="ECO:0000313" key="2">
    <source>
        <dbReference type="EMBL" id="MCU6747198.1"/>
    </source>
</evidence>
<proteinExistence type="predicted"/>
<comment type="caution">
    <text evidence="2">The sequence shown here is derived from an EMBL/GenBank/DDBJ whole genome shotgun (WGS) entry which is preliminary data.</text>
</comment>
<keyword evidence="1" id="KW-0812">Transmembrane</keyword>
<sequence length="82" mass="9107">MLIAEGGIYLGGAFVMAIVLVVFGAEKILANTLGAAFFFRMRLTITPCILMLPILMGIAYVIPKVQFKKMSRESIVDRIRKE</sequence>
<feature type="transmembrane region" description="Helical" evidence="1">
    <location>
        <begin position="7"/>
        <end position="25"/>
    </location>
</feature>
<name>A0ABT2TA94_9FIRM</name>
<feature type="transmembrane region" description="Helical" evidence="1">
    <location>
        <begin position="37"/>
        <end position="62"/>
    </location>
</feature>
<dbReference type="Proteomes" id="UP001652394">
    <property type="component" value="Unassembled WGS sequence"/>
</dbReference>
<keyword evidence="1" id="KW-0472">Membrane</keyword>
<evidence type="ECO:0000313" key="3">
    <source>
        <dbReference type="Proteomes" id="UP001652394"/>
    </source>
</evidence>
<organism evidence="2 3">
    <name type="scientific">Faecalicatena acetigenes</name>
    <dbReference type="NCBI Taxonomy" id="2981790"/>
    <lineage>
        <taxon>Bacteria</taxon>
        <taxon>Bacillati</taxon>
        <taxon>Bacillota</taxon>
        <taxon>Clostridia</taxon>
        <taxon>Lachnospirales</taxon>
        <taxon>Lachnospiraceae</taxon>
        <taxon>Faecalicatena</taxon>
    </lineage>
</organism>
<keyword evidence="3" id="KW-1185">Reference proteome</keyword>
<reference evidence="2 3" key="1">
    <citation type="journal article" date="2021" name="ISME Commun">
        <title>Automated analysis of genomic sequences facilitates high-throughput and comprehensive description of bacteria.</title>
        <authorList>
            <person name="Hitch T.C.A."/>
        </authorList>
    </citation>
    <scope>NUCLEOTIDE SEQUENCE [LARGE SCALE GENOMIC DNA]</scope>
    <source>
        <strain evidence="2 3">H2_18</strain>
    </source>
</reference>
<keyword evidence="1" id="KW-1133">Transmembrane helix</keyword>
<protein>
    <submittedName>
        <fullName evidence="2">Uncharacterized protein</fullName>
    </submittedName>
</protein>
<accession>A0ABT2TA94</accession>
<dbReference type="EMBL" id="JAOQJX010000006">
    <property type="protein sequence ID" value="MCU6747198.1"/>
    <property type="molecule type" value="Genomic_DNA"/>
</dbReference>
<gene>
    <name evidence="2" type="ORF">OCV51_05950</name>
</gene>